<gene>
    <name evidence="2" type="ORF">DGUA_6G017603</name>
</gene>
<dbReference type="EMBL" id="OUUW01000007">
    <property type="protein sequence ID" value="SPP82853.1"/>
    <property type="molecule type" value="Genomic_DNA"/>
</dbReference>
<keyword evidence="3" id="KW-1185">Reference proteome</keyword>
<dbReference type="PANTHER" id="PTHR20898:SF0">
    <property type="entry name" value="DAEDALUS ON 3-RELATED"/>
    <property type="match status" value="1"/>
</dbReference>
<accession>A0A3B0JPK5</accession>
<dbReference type="OrthoDB" id="7940892at2759"/>
<protein>
    <submittedName>
        <fullName evidence="2">Uncharacterized protein</fullName>
    </submittedName>
</protein>
<dbReference type="InterPro" id="IPR010512">
    <property type="entry name" value="DUF1091"/>
</dbReference>
<dbReference type="Pfam" id="PF06477">
    <property type="entry name" value="DUF1091"/>
    <property type="match status" value="3"/>
</dbReference>
<dbReference type="PANTHER" id="PTHR20898">
    <property type="entry name" value="DAEDALUS ON 3-RELATED-RELATED"/>
    <property type="match status" value="1"/>
</dbReference>
<evidence type="ECO:0000313" key="3">
    <source>
        <dbReference type="Proteomes" id="UP000268350"/>
    </source>
</evidence>
<sequence length="404" mass="47160">MRCIIIICSFIGFVLLVHLNANEAIVFRFTNFVCESYNKSFIVFNYCRLKAVNRNKVILNMNATILHSAARITFHCRLFKKASGYKPWTVDRTLDLCRFMRTGYDPYFKIVYGLFHDFSNVNHTCPYVGHQIVKDFYLRPELLGLLLPTGDYLLALHWMFGRNEIDTNLFKKANGFKPWLMDRNIDACRFIKSRHDPIMRIIYGLFEDFTNVNHSCPYVGSQIVEGFYLRPEILNLPFPTGDYMLALRFTNVVCESHNKSWVIWQNCRLKAVSRSKVILNMNATVVYPANSVKIHFKLFKKANGLKPWLMDRNIDACRFIKTRYDPIMKMVYGLFKDFTNVNHSCPYVGSQIVEGFYLRPEVMGLPFPTGDYMLALRWYFGMSTSPTADTNVSFSFIEDLLKRT</sequence>
<organism evidence="2 3">
    <name type="scientific">Drosophila guanche</name>
    <name type="common">Fruit fly</name>
    <dbReference type="NCBI Taxonomy" id="7266"/>
    <lineage>
        <taxon>Eukaryota</taxon>
        <taxon>Metazoa</taxon>
        <taxon>Ecdysozoa</taxon>
        <taxon>Arthropoda</taxon>
        <taxon>Hexapoda</taxon>
        <taxon>Insecta</taxon>
        <taxon>Pterygota</taxon>
        <taxon>Neoptera</taxon>
        <taxon>Endopterygota</taxon>
        <taxon>Diptera</taxon>
        <taxon>Brachycera</taxon>
        <taxon>Muscomorpha</taxon>
        <taxon>Ephydroidea</taxon>
        <taxon>Drosophilidae</taxon>
        <taxon>Drosophila</taxon>
        <taxon>Sophophora</taxon>
    </lineage>
</organism>
<keyword evidence="1" id="KW-0732">Signal</keyword>
<dbReference type="SMART" id="SM00697">
    <property type="entry name" value="DM8"/>
    <property type="match status" value="3"/>
</dbReference>
<evidence type="ECO:0000313" key="2">
    <source>
        <dbReference type="EMBL" id="SPP82853.1"/>
    </source>
</evidence>
<feature type="chain" id="PRO_5017294574" evidence="1">
    <location>
        <begin position="17"/>
        <end position="404"/>
    </location>
</feature>
<reference evidence="3" key="1">
    <citation type="submission" date="2018-01" db="EMBL/GenBank/DDBJ databases">
        <authorList>
            <person name="Alioto T."/>
            <person name="Alioto T."/>
        </authorList>
    </citation>
    <scope>NUCLEOTIDE SEQUENCE [LARGE SCALE GENOMIC DNA]</scope>
</reference>
<proteinExistence type="predicted"/>
<evidence type="ECO:0000256" key="1">
    <source>
        <dbReference type="SAM" id="SignalP"/>
    </source>
</evidence>
<dbReference type="AlphaFoldDB" id="A0A3B0JPK5"/>
<name>A0A3B0JPK5_DROGU</name>
<dbReference type="Proteomes" id="UP000268350">
    <property type="component" value="Unassembled WGS sequence"/>
</dbReference>
<feature type="signal peptide" evidence="1">
    <location>
        <begin position="1"/>
        <end position="16"/>
    </location>
</feature>
<dbReference type="OMA" id="NPFANIV"/>